<reference evidence="3" key="1">
    <citation type="journal article" date="2019" name="Int. J. Syst. Evol. Microbiol.">
        <title>The Global Catalogue of Microorganisms (GCM) 10K type strain sequencing project: providing services to taxonomists for standard genome sequencing and annotation.</title>
        <authorList>
            <consortium name="The Broad Institute Genomics Platform"/>
            <consortium name="The Broad Institute Genome Sequencing Center for Infectious Disease"/>
            <person name="Wu L."/>
            <person name="Ma J."/>
        </authorList>
    </citation>
    <scope>NUCLEOTIDE SEQUENCE [LARGE SCALE GENOMIC DNA]</scope>
    <source>
        <strain evidence="3">JCM 16925</strain>
    </source>
</reference>
<gene>
    <name evidence="2" type="ORF">GCM10022233_56270</name>
</gene>
<proteinExistence type="predicted"/>
<dbReference type="InterPro" id="IPR037407">
    <property type="entry name" value="MLP_fam"/>
</dbReference>
<name>A0ABP7VQX4_9ACTN</name>
<evidence type="ECO:0000313" key="2">
    <source>
        <dbReference type="EMBL" id="GAA4072006.1"/>
    </source>
</evidence>
<dbReference type="SUPFAM" id="SSF160582">
    <property type="entry name" value="MbtH-like"/>
    <property type="match status" value="1"/>
</dbReference>
<dbReference type="SMART" id="SM00923">
    <property type="entry name" value="MbtH"/>
    <property type="match status" value="1"/>
</dbReference>
<evidence type="ECO:0000259" key="1">
    <source>
        <dbReference type="SMART" id="SM00923"/>
    </source>
</evidence>
<accession>A0ABP7VQX4</accession>
<sequence length="73" mass="8184">MTNPFDNENGTFLVLVNDEGQHSLWPVFAEIPQGWTTAFGEASRAECLEFVEQHWTDMRPKSLIARTEGASTA</sequence>
<comment type="caution">
    <text evidence="2">The sequence shown here is derived from an EMBL/GenBank/DDBJ whole genome shotgun (WGS) entry which is preliminary data.</text>
</comment>
<protein>
    <submittedName>
        <fullName evidence="2">MbtH family protein</fullName>
    </submittedName>
</protein>
<dbReference type="Pfam" id="PF03621">
    <property type="entry name" value="MbtH"/>
    <property type="match status" value="1"/>
</dbReference>
<dbReference type="PANTHER" id="PTHR38444:SF1">
    <property type="entry name" value="ENTEROBACTIN BIOSYNTHESIS PROTEIN YBDZ"/>
    <property type="match status" value="1"/>
</dbReference>
<dbReference type="InterPro" id="IPR005153">
    <property type="entry name" value="MbtH-like_dom"/>
</dbReference>
<evidence type="ECO:0000313" key="3">
    <source>
        <dbReference type="Proteomes" id="UP001499984"/>
    </source>
</evidence>
<dbReference type="Gene3D" id="3.90.820.10">
    <property type="entry name" value="Structural Genomics, Unknown Function 30-nov-00 1gh9 Mol_id"/>
    <property type="match status" value="1"/>
</dbReference>
<organism evidence="2 3">
    <name type="scientific">Streptomyces shaanxiensis</name>
    <dbReference type="NCBI Taxonomy" id="653357"/>
    <lineage>
        <taxon>Bacteria</taxon>
        <taxon>Bacillati</taxon>
        <taxon>Actinomycetota</taxon>
        <taxon>Actinomycetes</taxon>
        <taxon>Kitasatosporales</taxon>
        <taxon>Streptomycetaceae</taxon>
        <taxon>Streptomyces</taxon>
    </lineage>
</organism>
<dbReference type="EMBL" id="BAAAZY010000013">
    <property type="protein sequence ID" value="GAA4072006.1"/>
    <property type="molecule type" value="Genomic_DNA"/>
</dbReference>
<dbReference type="InterPro" id="IPR038020">
    <property type="entry name" value="MbtH-like_sf"/>
</dbReference>
<dbReference type="PANTHER" id="PTHR38444">
    <property type="entry name" value="ENTEROBACTIN BIOSYNTHESIS PROTEIN YBDZ"/>
    <property type="match status" value="1"/>
</dbReference>
<keyword evidence="3" id="KW-1185">Reference proteome</keyword>
<feature type="domain" description="MbtH-like" evidence="1">
    <location>
        <begin position="3"/>
        <end position="53"/>
    </location>
</feature>
<dbReference type="RefSeq" id="WP_345016545.1">
    <property type="nucleotide sequence ID" value="NZ_BAAAZY010000013.1"/>
</dbReference>
<dbReference type="Proteomes" id="UP001499984">
    <property type="component" value="Unassembled WGS sequence"/>
</dbReference>